<keyword evidence="3" id="KW-1185">Reference proteome</keyword>
<keyword evidence="2" id="KW-0808">Transferase</keyword>
<dbReference type="InterPro" id="IPR013216">
    <property type="entry name" value="Methyltransf_11"/>
</dbReference>
<evidence type="ECO:0000313" key="2">
    <source>
        <dbReference type="EMBL" id="MDR6243594.1"/>
    </source>
</evidence>
<protein>
    <submittedName>
        <fullName evidence="2">SAM-dependent methyltransferase</fullName>
    </submittedName>
</protein>
<accession>A0ABU1IWH2</accession>
<dbReference type="Proteomes" id="UP001185028">
    <property type="component" value="Unassembled WGS sequence"/>
</dbReference>
<dbReference type="InterPro" id="IPR029063">
    <property type="entry name" value="SAM-dependent_MTases_sf"/>
</dbReference>
<dbReference type="EMBL" id="JAVDQH010000004">
    <property type="protein sequence ID" value="MDR6243594.1"/>
    <property type="molecule type" value="Genomic_DNA"/>
</dbReference>
<proteinExistence type="predicted"/>
<keyword evidence="2" id="KW-0489">Methyltransferase</keyword>
<name>A0ABU1IWH2_9BACL</name>
<sequence length="254" mass="29213">MSVYPIEFTQYFADYEQSFAGWDFAWVHDTGRIDSEPLDWSYVSLLTSQMASANCMLDMGTGGGELLSMLRPLPRQVFATEAYTPNVPIARKRLEPLGITVAALERDDDLPFTEGQFDLVINRHESYDPAELWRIMKPGARLITQQVGGTDCTGINDALGAPYNDEFRHWTLAFAVEQLQKQGFRIIRQQEQFPIQRFYDIGALIYYLKAIEWQIPGFEPALYIEQLYSIHLHIASHGYFDVRQDRFLLIAERG</sequence>
<dbReference type="Gene3D" id="3.40.50.150">
    <property type="entry name" value="Vaccinia Virus protein VP39"/>
    <property type="match status" value="1"/>
</dbReference>
<dbReference type="InterPro" id="IPR052939">
    <property type="entry name" value="23S_rRNA_MeTrnsfrase_RlmA"/>
</dbReference>
<organism evidence="2 3">
    <name type="scientific">Paenibacillus hunanensis</name>
    <dbReference type="NCBI Taxonomy" id="539262"/>
    <lineage>
        <taxon>Bacteria</taxon>
        <taxon>Bacillati</taxon>
        <taxon>Bacillota</taxon>
        <taxon>Bacilli</taxon>
        <taxon>Bacillales</taxon>
        <taxon>Paenibacillaceae</taxon>
        <taxon>Paenibacillus</taxon>
    </lineage>
</organism>
<reference evidence="2 3" key="1">
    <citation type="submission" date="2023-07" db="EMBL/GenBank/DDBJ databases">
        <title>Genomic Encyclopedia of Type Strains, Phase IV (KMG-IV): sequencing the most valuable type-strain genomes for metagenomic binning, comparative biology and taxonomic classification.</title>
        <authorList>
            <person name="Goeker M."/>
        </authorList>
    </citation>
    <scope>NUCLEOTIDE SEQUENCE [LARGE SCALE GENOMIC DNA]</scope>
    <source>
        <strain evidence="2 3">DSM 22170</strain>
    </source>
</reference>
<dbReference type="PANTHER" id="PTHR43460:SF1">
    <property type="entry name" value="METHYLTRANSFERASE TYPE 11 DOMAIN-CONTAINING PROTEIN"/>
    <property type="match status" value="1"/>
</dbReference>
<evidence type="ECO:0000313" key="3">
    <source>
        <dbReference type="Proteomes" id="UP001185028"/>
    </source>
</evidence>
<dbReference type="Pfam" id="PF08241">
    <property type="entry name" value="Methyltransf_11"/>
    <property type="match status" value="1"/>
</dbReference>
<dbReference type="PANTHER" id="PTHR43460">
    <property type="entry name" value="METHYLTRANSFERASE"/>
    <property type="match status" value="1"/>
</dbReference>
<comment type="caution">
    <text evidence="2">The sequence shown here is derived from an EMBL/GenBank/DDBJ whole genome shotgun (WGS) entry which is preliminary data.</text>
</comment>
<dbReference type="RefSeq" id="WP_188773768.1">
    <property type="nucleotide sequence ID" value="NZ_BMMB01000001.1"/>
</dbReference>
<dbReference type="SUPFAM" id="SSF53335">
    <property type="entry name" value="S-adenosyl-L-methionine-dependent methyltransferases"/>
    <property type="match status" value="1"/>
</dbReference>
<feature type="domain" description="Methyltransferase type 11" evidence="1">
    <location>
        <begin position="57"/>
        <end position="142"/>
    </location>
</feature>
<evidence type="ECO:0000259" key="1">
    <source>
        <dbReference type="Pfam" id="PF08241"/>
    </source>
</evidence>
<gene>
    <name evidence="2" type="ORF">JOC58_001481</name>
</gene>
<dbReference type="GO" id="GO:0008168">
    <property type="term" value="F:methyltransferase activity"/>
    <property type="evidence" value="ECO:0007669"/>
    <property type="project" value="UniProtKB-KW"/>
</dbReference>
<dbReference type="GO" id="GO:0032259">
    <property type="term" value="P:methylation"/>
    <property type="evidence" value="ECO:0007669"/>
    <property type="project" value="UniProtKB-KW"/>
</dbReference>